<dbReference type="RefSeq" id="WP_268905455.1">
    <property type="nucleotide sequence ID" value="NZ_JAPTGG010000029.1"/>
</dbReference>
<evidence type="ECO:0008006" key="5">
    <source>
        <dbReference type="Google" id="ProtNLM"/>
    </source>
</evidence>
<proteinExistence type="predicted"/>
<evidence type="ECO:0000313" key="4">
    <source>
        <dbReference type="Proteomes" id="UP001069090"/>
    </source>
</evidence>
<sequence>MKNMQVTICLLLVSFFSIASVHAHDPSEHKTKREKPKCEAVKNMDHLKMDANDPIMMAMMKKCMSEEFAENHHDGDTEKNTTDDSDANKVDQHNDGHNH</sequence>
<evidence type="ECO:0000256" key="1">
    <source>
        <dbReference type="SAM" id="MobiDB-lite"/>
    </source>
</evidence>
<keyword evidence="2" id="KW-0732">Signal</keyword>
<evidence type="ECO:0000313" key="3">
    <source>
        <dbReference type="EMBL" id="MCZ0867219.1"/>
    </source>
</evidence>
<organism evidence="3 4">
    <name type="scientific">Dasania phycosphaerae</name>
    <dbReference type="NCBI Taxonomy" id="2950436"/>
    <lineage>
        <taxon>Bacteria</taxon>
        <taxon>Pseudomonadati</taxon>
        <taxon>Pseudomonadota</taxon>
        <taxon>Gammaproteobacteria</taxon>
        <taxon>Cellvibrionales</taxon>
        <taxon>Spongiibacteraceae</taxon>
        <taxon>Dasania</taxon>
    </lineage>
</organism>
<dbReference type="Proteomes" id="UP001069090">
    <property type="component" value="Unassembled WGS sequence"/>
</dbReference>
<gene>
    <name evidence="3" type="ORF">O0V09_18635</name>
</gene>
<evidence type="ECO:0000256" key="2">
    <source>
        <dbReference type="SAM" id="SignalP"/>
    </source>
</evidence>
<dbReference type="AlphaFoldDB" id="A0A9J6RRK3"/>
<keyword evidence="4" id="KW-1185">Reference proteome</keyword>
<name>A0A9J6RRK3_9GAMM</name>
<reference evidence="3 4" key="1">
    <citation type="submission" date="2022-12" db="EMBL/GenBank/DDBJ databases">
        <title>Dasania phycosphaerae sp. nov., isolated from particulate material of the south coast of Korea.</title>
        <authorList>
            <person name="Jiang Y."/>
        </authorList>
    </citation>
    <scope>NUCLEOTIDE SEQUENCE [LARGE SCALE GENOMIC DNA]</scope>
    <source>
        <strain evidence="3 4">GY-19</strain>
    </source>
</reference>
<accession>A0A9J6RRK3</accession>
<dbReference type="EMBL" id="JAPTGG010000029">
    <property type="protein sequence ID" value="MCZ0867219.1"/>
    <property type="molecule type" value="Genomic_DNA"/>
</dbReference>
<comment type="caution">
    <text evidence="3">The sequence shown here is derived from an EMBL/GenBank/DDBJ whole genome shotgun (WGS) entry which is preliminary data.</text>
</comment>
<protein>
    <recommendedName>
        <fullName evidence="5">Secreted protein</fullName>
    </recommendedName>
</protein>
<feature type="signal peptide" evidence="2">
    <location>
        <begin position="1"/>
        <end position="23"/>
    </location>
</feature>
<feature type="region of interest" description="Disordered" evidence="1">
    <location>
        <begin position="66"/>
        <end position="99"/>
    </location>
</feature>
<feature type="chain" id="PRO_5039911441" description="Secreted protein" evidence="2">
    <location>
        <begin position="24"/>
        <end position="99"/>
    </location>
</feature>